<reference evidence="1" key="1">
    <citation type="submission" date="2022-02" db="EMBL/GenBank/DDBJ databases">
        <title>Plant Genome Project.</title>
        <authorList>
            <person name="Zhang R.-G."/>
        </authorList>
    </citation>
    <scope>NUCLEOTIDE SEQUENCE</scope>
    <source>
        <strain evidence="1">AT1</strain>
    </source>
</reference>
<gene>
    <name evidence="1" type="ORF">RHMOL_Rhmol08G0290900</name>
</gene>
<dbReference type="EMBL" id="CM046395">
    <property type="protein sequence ID" value="KAI8544366.1"/>
    <property type="molecule type" value="Genomic_DNA"/>
</dbReference>
<dbReference type="Proteomes" id="UP001062846">
    <property type="component" value="Chromosome 8"/>
</dbReference>
<evidence type="ECO:0000313" key="1">
    <source>
        <dbReference type="EMBL" id="KAI8544366.1"/>
    </source>
</evidence>
<sequence length="603" mass="67814">MSSADSVFRGRMGFCDLRSVKRLHAMSLLGEGHEDHTEFNWGLQMGVGGPNKDFLLYGSFTHGGVEYFLYDCVYMWRDNELDIGKIVKIWETPSHSKKVKVVWFFRPIEIRQWLGDVEPLWNEIFLASGEGNGLFNCNPLEAICGKCNVVCTSKDKRNPQPSKEDLRMADYIFNRTFDVARCTISPIFPDVIAESKVKHFFNREKDQKLITSEGGANLRGKIANPSSFVKVEGVTALRNPVKDGKFDMSHKPAAKDKAEMKRVHDLSPTSLSDESHKRRRVHFSIVGPKEHYNGVKGSKSDNQPQEITRRPAVGGLGLLPKEELSNGVKGSKSDNQPQEITRRPAVGGLGLLPKEELSKGVKGSKSDNQPQEITRRPAVGGLGLLPKEELSNEVKGSKSDNQPLEITRRPAVQTSKWFDQQSWMERLKSAYERGTLVLLENLDPSYTSSEVEDIVWSAFKEMGEAKMVPCCTLSSPHHGQAFFIFKSVDAAERAISELKGRCLMLSNGRPLVGRKGCLVEPNNATSFVGHIAINKLKLQKQKAEWKSAVSTSHYSQPNTIEYDMALEWLVLQERSKLRWDALNKQHAEEIEQLRSQLKSHHNV</sequence>
<comment type="caution">
    <text evidence="1">The sequence shown here is derived from an EMBL/GenBank/DDBJ whole genome shotgun (WGS) entry which is preliminary data.</text>
</comment>
<organism evidence="1 2">
    <name type="scientific">Rhododendron molle</name>
    <name type="common">Chinese azalea</name>
    <name type="synonym">Azalea mollis</name>
    <dbReference type="NCBI Taxonomy" id="49168"/>
    <lineage>
        <taxon>Eukaryota</taxon>
        <taxon>Viridiplantae</taxon>
        <taxon>Streptophyta</taxon>
        <taxon>Embryophyta</taxon>
        <taxon>Tracheophyta</taxon>
        <taxon>Spermatophyta</taxon>
        <taxon>Magnoliopsida</taxon>
        <taxon>eudicotyledons</taxon>
        <taxon>Gunneridae</taxon>
        <taxon>Pentapetalae</taxon>
        <taxon>asterids</taxon>
        <taxon>Ericales</taxon>
        <taxon>Ericaceae</taxon>
        <taxon>Ericoideae</taxon>
        <taxon>Rhodoreae</taxon>
        <taxon>Rhododendron</taxon>
    </lineage>
</organism>
<keyword evidence="2" id="KW-1185">Reference proteome</keyword>
<accession>A0ACC0MUE3</accession>
<evidence type="ECO:0000313" key="2">
    <source>
        <dbReference type="Proteomes" id="UP001062846"/>
    </source>
</evidence>
<name>A0ACC0MUE3_RHOML</name>
<proteinExistence type="predicted"/>
<protein>
    <submittedName>
        <fullName evidence="1">Uncharacterized protein</fullName>
    </submittedName>
</protein>